<dbReference type="Proteomes" id="UP001597296">
    <property type="component" value="Unassembled WGS sequence"/>
</dbReference>
<name>A0ABW5CBY1_9PROT</name>
<protein>
    <submittedName>
        <fullName evidence="1">SAM-dependent methyltransferase</fullName>
    </submittedName>
</protein>
<dbReference type="GO" id="GO:0008168">
    <property type="term" value="F:methyltransferase activity"/>
    <property type="evidence" value="ECO:0007669"/>
    <property type="project" value="UniProtKB-KW"/>
</dbReference>
<dbReference type="EMBL" id="JBHUIY010000009">
    <property type="protein sequence ID" value="MFD2233477.1"/>
    <property type="molecule type" value="Genomic_DNA"/>
</dbReference>
<keyword evidence="1" id="KW-0489">Methyltransferase</keyword>
<proteinExistence type="predicted"/>
<evidence type="ECO:0000313" key="2">
    <source>
        <dbReference type="Proteomes" id="UP001597296"/>
    </source>
</evidence>
<evidence type="ECO:0000313" key="1">
    <source>
        <dbReference type="EMBL" id="MFD2233477.1"/>
    </source>
</evidence>
<gene>
    <name evidence="1" type="ORF">ACFSNB_06640</name>
</gene>
<dbReference type="RefSeq" id="WP_377315250.1">
    <property type="nucleotide sequence ID" value="NZ_JBHUIY010000009.1"/>
</dbReference>
<comment type="caution">
    <text evidence="1">The sequence shown here is derived from an EMBL/GenBank/DDBJ whole genome shotgun (WGS) entry which is preliminary data.</text>
</comment>
<dbReference type="GO" id="GO:0032259">
    <property type="term" value="P:methylation"/>
    <property type="evidence" value="ECO:0007669"/>
    <property type="project" value="UniProtKB-KW"/>
</dbReference>
<sequence length="138" mass="15732">MQSDFLDAHHRHWGDAELLFQQNRLANADHLYGVAAECGLKRLMLAFGMVYDSAKDRPADSRDAEHVKKIWSRFENYRSGHPAGPNYILPPENPFADWHVGQRYAPRSNFDNRRVGDHKAGASQVRALVHQALRDGLI</sequence>
<accession>A0ABW5CBY1</accession>
<reference evidence="2" key="1">
    <citation type="journal article" date="2019" name="Int. J. Syst. Evol. Microbiol.">
        <title>The Global Catalogue of Microorganisms (GCM) 10K type strain sequencing project: providing services to taxonomists for standard genome sequencing and annotation.</title>
        <authorList>
            <consortium name="The Broad Institute Genomics Platform"/>
            <consortium name="The Broad Institute Genome Sequencing Center for Infectious Disease"/>
            <person name="Wu L."/>
            <person name="Ma J."/>
        </authorList>
    </citation>
    <scope>NUCLEOTIDE SEQUENCE [LARGE SCALE GENOMIC DNA]</scope>
    <source>
        <strain evidence="2">KCTC 15012</strain>
    </source>
</reference>
<organism evidence="1 2">
    <name type="scientific">Phaeospirillum tilakii</name>
    <dbReference type="NCBI Taxonomy" id="741673"/>
    <lineage>
        <taxon>Bacteria</taxon>
        <taxon>Pseudomonadati</taxon>
        <taxon>Pseudomonadota</taxon>
        <taxon>Alphaproteobacteria</taxon>
        <taxon>Rhodospirillales</taxon>
        <taxon>Rhodospirillaceae</taxon>
        <taxon>Phaeospirillum</taxon>
    </lineage>
</organism>
<keyword evidence="1" id="KW-0808">Transferase</keyword>
<keyword evidence="2" id="KW-1185">Reference proteome</keyword>